<feature type="compositionally biased region" description="Basic and acidic residues" evidence="1">
    <location>
        <begin position="29"/>
        <end position="57"/>
    </location>
</feature>
<feature type="compositionally biased region" description="Basic and acidic residues" evidence="1">
    <location>
        <begin position="1"/>
        <end position="12"/>
    </location>
</feature>
<organism evidence="2 3">
    <name type="scientific">Daphnia magna</name>
    <dbReference type="NCBI Taxonomy" id="35525"/>
    <lineage>
        <taxon>Eukaryota</taxon>
        <taxon>Metazoa</taxon>
        <taxon>Ecdysozoa</taxon>
        <taxon>Arthropoda</taxon>
        <taxon>Crustacea</taxon>
        <taxon>Branchiopoda</taxon>
        <taxon>Diplostraca</taxon>
        <taxon>Cladocera</taxon>
        <taxon>Anomopoda</taxon>
        <taxon>Daphniidae</taxon>
        <taxon>Daphnia</taxon>
    </lineage>
</organism>
<evidence type="ECO:0000313" key="3">
    <source>
        <dbReference type="Proteomes" id="UP001234178"/>
    </source>
</evidence>
<accession>A0ABQ9YQD5</accession>
<gene>
    <name evidence="2" type="ORF">OUZ56_004635</name>
</gene>
<dbReference type="Proteomes" id="UP001234178">
    <property type="component" value="Unassembled WGS sequence"/>
</dbReference>
<evidence type="ECO:0000256" key="1">
    <source>
        <dbReference type="SAM" id="MobiDB-lite"/>
    </source>
</evidence>
<name>A0ABQ9YQD5_9CRUS</name>
<keyword evidence="3" id="KW-1185">Reference proteome</keyword>
<feature type="region of interest" description="Disordered" evidence="1">
    <location>
        <begin position="1"/>
        <end position="83"/>
    </location>
</feature>
<reference evidence="2 3" key="1">
    <citation type="journal article" date="2023" name="Nucleic Acids Res.">
        <title>The hologenome of Daphnia magna reveals possible DNA methylation and microbiome-mediated evolution of the host genome.</title>
        <authorList>
            <person name="Chaturvedi A."/>
            <person name="Li X."/>
            <person name="Dhandapani V."/>
            <person name="Marshall H."/>
            <person name="Kissane S."/>
            <person name="Cuenca-Cambronero M."/>
            <person name="Asole G."/>
            <person name="Calvet F."/>
            <person name="Ruiz-Romero M."/>
            <person name="Marangio P."/>
            <person name="Guigo R."/>
            <person name="Rago D."/>
            <person name="Mirbahai L."/>
            <person name="Eastwood N."/>
            <person name="Colbourne J.K."/>
            <person name="Zhou J."/>
            <person name="Mallon E."/>
            <person name="Orsini L."/>
        </authorList>
    </citation>
    <scope>NUCLEOTIDE SEQUENCE [LARGE SCALE GENOMIC DNA]</scope>
    <source>
        <strain evidence="2">LRV0_1</strain>
    </source>
</reference>
<sequence>MDSRLIRHHEQELSITHKRKGAFQTADPSRYEKSSTTKGPSEKKRTARNEKLKLRDIRRSRRLDAGGLQLTDNFKTDLQSRVE</sequence>
<feature type="compositionally biased region" description="Basic and acidic residues" evidence="1">
    <location>
        <begin position="74"/>
        <end position="83"/>
    </location>
</feature>
<evidence type="ECO:0000313" key="2">
    <source>
        <dbReference type="EMBL" id="KAK4002836.1"/>
    </source>
</evidence>
<proteinExistence type="predicted"/>
<dbReference type="EMBL" id="JAOYFB010000001">
    <property type="protein sequence ID" value="KAK4002836.1"/>
    <property type="molecule type" value="Genomic_DNA"/>
</dbReference>
<protein>
    <submittedName>
        <fullName evidence="2">Uncharacterized protein</fullName>
    </submittedName>
</protein>
<comment type="caution">
    <text evidence="2">The sequence shown here is derived from an EMBL/GenBank/DDBJ whole genome shotgun (WGS) entry which is preliminary data.</text>
</comment>